<keyword evidence="2" id="KW-1185">Reference proteome</keyword>
<sequence>MAGRKTPRGVRAHRCRTCRAPVLSGLDNDRMAFQVSVDWQPLDATGELVALLAGRATFRIEPSPSGNPRLTRRTAEAITRPRRWWEAWDIIPEHRCGAPPLPTAGSRLLHRPGFGDLPADAPAPF</sequence>
<gene>
    <name evidence="1" type="ORF">FB473_000911</name>
</gene>
<dbReference type="RefSeq" id="WP_167165245.1">
    <property type="nucleotide sequence ID" value="NZ_BAAAOO010000002.1"/>
</dbReference>
<accession>A0ABX0SE73</accession>
<dbReference type="EMBL" id="JAAMOZ010000001">
    <property type="protein sequence ID" value="NIH56266.1"/>
    <property type="molecule type" value="Genomic_DNA"/>
</dbReference>
<name>A0ABX0SE73_9ACTN</name>
<evidence type="ECO:0000313" key="2">
    <source>
        <dbReference type="Proteomes" id="UP000749311"/>
    </source>
</evidence>
<dbReference type="Proteomes" id="UP000749311">
    <property type="component" value="Unassembled WGS sequence"/>
</dbReference>
<proteinExistence type="predicted"/>
<protein>
    <submittedName>
        <fullName evidence="1">Uncharacterized protein</fullName>
    </submittedName>
</protein>
<reference evidence="1 2" key="1">
    <citation type="submission" date="2020-02" db="EMBL/GenBank/DDBJ databases">
        <title>Sequencing the genomes of 1000 actinobacteria strains.</title>
        <authorList>
            <person name="Klenk H.-P."/>
        </authorList>
    </citation>
    <scope>NUCLEOTIDE SEQUENCE [LARGE SCALE GENOMIC DNA]</scope>
    <source>
        <strain evidence="1 2">DSM 19609</strain>
    </source>
</reference>
<evidence type="ECO:0000313" key="1">
    <source>
        <dbReference type="EMBL" id="NIH56266.1"/>
    </source>
</evidence>
<organism evidence="1 2">
    <name type="scientific">Brooklawnia cerclae</name>
    <dbReference type="NCBI Taxonomy" id="349934"/>
    <lineage>
        <taxon>Bacteria</taxon>
        <taxon>Bacillati</taxon>
        <taxon>Actinomycetota</taxon>
        <taxon>Actinomycetes</taxon>
        <taxon>Propionibacteriales</taxon>
        <taxon>Propionibacteriaceae</taxon>
        <taxon>Brooklawnia</taxon>
    </lineage>
</organism>
<comment type="caution">
    <text evidence="1">The sequence shown here is derived from an EMBL/GenBank/DDBJ whole genome shotgun (WGS) entry which is preliminary data.</text>
</comment>